<comment type="caution">
    <text evidence="2">The sequence shown here is derived from an EMBL/GenBank/DDBJ whole genome shotgun (WGS) entry which is preliminary data.</text>
</comment>
<evidence type="ECO:0000313" key="2">
    <source>
        <dbReference type="EMBL" id="GKY87753.1"/>
    </source>
</evidence>
<dbReference type="Pfam" id="PF13577">
    <property type="entry name" value="SnoaL_4"/>
    <property type="match status" value="1"/>
</dbReference>
<accession>A0ABQ5LT11</accession>
<keyword evidence="3" id="KW-1185">Reference proteome</keyword>
<dbReference type="EMBL" id="BROH01000003">
    <property type="protein sequence ID" value="GKY87753.1"/>
    <property type="molecule type" value="Genomic_DNA"/>
</dbReference>
<reference evidence="2" key="1">
    <citation type="journal article" date="2023" name="Int. J. Syst. Evol. Microbiol.">
        <title>Sinisalibacter aestuarii sp. nov., isolated from estuarine sediment of the Arakawa River.</title>
        <authorList>
            <person name="Arafat S.T."/>
            <person name="Hirano S."/>
            <person name="Sato A."/>
            <person name="Takeuchi K."/>
            <person name="Yasuda T."/>
            <person name="Terahara T."/>
            <person name="Hamada M."/>
            <person name="Kobayashi T."/>
        </authorList>
    </citation>
    <scope>NUCLEOTIDE SEQUENCE</scope>
    <source>
        <strain evidence="2">B-399</strain>
    </source>
</reference>
<organism evidence="2 3">
    <name type="scientific">Sinisalibacter aestuarii</name>
    <dbReference type="NCBI Taxonomy" id="2949426"/>
    <lineage>
        <taxon>Bacteria</taxon>
        <taxon>Pseudomonadati</taxon>
        <taxon>Pseudomonadota</taxon>
        <taxon>Alphaproteobacteria</taxon>
        <taxon>Rhodobacterales</taxon>
        <taxon>Roseobacteraceae</taxon>
        <taxon>Sinisalibacter</taxon>
    </lineage>
</organism>
<protein>
    <recommendedName>
        <fullName evidence="1">SnoaL-like domain-containing protein</fullName>
    </recommendedName>
</protein>
<dbReference type="Proteomes" id="UP001144205">
    <property type="component" value="Unassembled WGS sequence"/>
</dbReference>
<evidence type="ECO:0000259" key="1">
    <source>
        <dbReference type="Pfam" id="PF13577"/>
    </source>
</evidence>
<gene>
    <name evidence="2" type="ORF">STA1M1_16220</name>
</gene>
<dbReference type="CDD" id="cd00531">
    <property type="entry name" value="NTF2_like"/>
    <property type="match status" value="1"/>
</dbReference>
<dbReference type="InterPro" id="IPR037401">
    <property type="entry name" value="SnoaL-like"/>
</dbReference>
<dbReference type="InterPro" id="IPR032710">
    <property type="entry name" value="NTF2-like_dom_sf"/>
</dbReference>
<feature type="domain" description="SnoaL-like" evidence="1">
    <location>
        <begin position="8"/>
        <end position="142"/>
    </location>
</feature>
<evidence type="ECO:0000313" key="3">
    <source>
        <dbReference type="Proteomes" id="UP001144205"/>
    </source>
</evidence>
<dbReference type="Gene3D" id="3.10.450.50">
    <property type="match status" value="1"/>
</dbReference>
<dbReference type="SUPFAM" id="SSF54427">
    <property type="entry name" value="NTF2-like"/>
    <property type="match status" value="1"/>
</dbReference>
<dbReference type="RefSeq" id="WP_281841730.1">
    <property type="nucleotide sequence ID" value="NZ_BROH01000003.1"/>
</dbReference>
<name>A0ABQ5LT11_9RHOB</name>
<sequence length="151" mass="17163">MNPVSIESVADRLAIMETISRYGHALDFMDRDALADCFTEDAVNKGFTEEHHDYGPIKGRQNIVDGIMGRMDHQFEGTKDLALQPRHCITNFKFDELTDNSAQVTSMLVAPASENHSTRMYGAGWYLHKLEKSDGVWRISHLEWHLDLPVS</sequence>
<proteinExistence type="predicted"/>